<evidence type="ECO:0000256" key="6">
    <source>
        <dbReference type="ARBA" id="ARBA00035180"/>
    </source>
</evidence>
<evidence type="ECO:0000256" key="1">
    <source>
        <dbReference type="ARBA" id="ARBA00004173"/>
    </source>
</evidence>
<dbReference type="InterPro" id="IPR019716">
    <property type="entry name" value="Ribosomal_mL53"/>
</dbReference>
<comment type="subcellular location">
    <subcellularLocation>
        <location evidence="1">Mitochondrion</location>
    </subcellularLocation>
</comment>
<dbReference type="VEuPathDB" id="FungiDB:PHYBLDRAFT_157968"/>
<gene>
    <name evidence="7" type="ORF">PHYBLDRAFT_157968</name>
</gene>
<evidence type="ECO:0000256" key="2">
    <source>
        <dbReference type="ARBA" id="ARBA00005557"/>
    </source>
</evidence>
<dbReference type="GeneID" id="28994614"/>
<dbReference type="EMBL" id="KV440975">
    <property type="protein sequence ID" value="OAD76639.1"/>
    <property type="molecule type" value="Genomic_DNA"/>
</dbReference>
<protein>
    <recommendedName>
        <fullName evidence="6">Large ribosomal subunit protein mL53</fullName>
    </recommendedName>
</protein>
<accession>A0A167NUJ8</accession>
<dbReference type="InterPro" id="IPR042776">
    <property type="entry name" value="Ribosomal_mL53_fung"/>
</dbReference>
<dbReference type="FunCoup" id="A0A167NUJ8">
    <property type="interactions" value="19"/>
</dbReference>
<dbReference type="GO" id="GO:0005762">
    <property type="term" value="C:mitochondrial large ribosomal subunit"/>
    <property type="evidence" value="ECO:0007669"/>
    <property type="project" value="TreeGrafter"/>
</dbReference>
<keyword evidence="8" id="KW-1185">Reference proteome</keyword>
<dbReference type="InParanoid" id="A0A167NUJ8"/>
<dbReference type="Gene3D" id="3.40.30.10">
    <property type="entry name" value="Glutaredoxin"/>
    <property type="match status" value="1"/>
</dbReference>
<dbReference type="Proteomes" id="UP000077315">
    <property type="component" value="Unassembled WGS sequence"/>
</dbReference>
<reference evidence="8" key="1">
    <citation type="submission" date="2015-06" db="EMBL/GenBank/DDBJ databases">
        <title>Expansion of signal transduction pathways in fungi by whole-genome duplication.</title>
        <authorList>
            <consortium name="DOE Joint Genome Institute"/>
            <person name="Corrochano L.M."/>
            <person name="Kuo A."/>
            <person name="Marcet-Houben M."/>
            <person name="Polaino S."/>
            <person name="Salamov A."/>
            <person name="Villalobos J.M."/>
            <person name="Alvarez M.I."/>
            <person name="Avalos J."/>
            <person name="Benito E.P."/>
            <person name="Benoit I."/>
            <person name="Burger G."/>
            <person name="Camino L.P."/>
            <person name="Canovas D."/>
            <person name="Cerda-Olmedo E."/>
            <person name="Cheng J.-F."/>
            <person name="Dominguez A."/>
            <person name="Elias M."/>
            <person name="Eslava A.P."/>
            <person name="Glaser F."/>
            <person name="Grimwood J."/>
            <person name="Gutierrez G."/>
            <person name="Heitman J."/>
            <person name="Henrissat B."/>
            <person name="Iturriaga E.A."/>
            <person name="Lang B.F."/>
            <person name="Lavin J.L."/>
            <person name="Lee S."/>
            <person name="Li W."/>
            <person name="Lindquist E."/>
            <person name="Lopez-Garcia S."/>
            <person name="Luque E.M."/>
            <person name="Marcos A.T."/>
            <person name="Martin J."/>
            <person name="McCluskey K."/>
            <person name="Medina H.R."/>
            <person name="Miralles-Duran A."/>
            <person name="Miyazaki A."/>
            <person name="Munoz-Torres E."/>
            <person name="Oguiza J.A."/>
            <person name="Ohm R."/>
            <person name="Olmedo M."/>
            <person name="Orejas M."/>
            <person name="Ortiz-Castellanos L."/>
            <person name="Pisabarro A.G."/>
            <person name="Rodriguez-Romero J."/>
            <person name="Ruiz-Herrera J."/>
            <person name="Ruiz-Vazquez R."/>
            <person name="Sanz C."/>
            <person name="Schackwitz W."/>
            <person name="Schmutz J."/>
            <person name="Shahriari M."/>
            <person name="Shelest E."/>
            <person name="Silva-Franco F."/>
            <person name="Soanes D."/>
            <person name="Syed K."/>
            <person name="Tagua V.G."/>
            <person name="Talbot N.J."/>
            <person name="Thon M."/>
            <person name="De vries R.P."/>
            <person name="Wiebenga A."/>
            <person name="Yadav J.S."/>
            <person name="Braun E.L."/>
            <person name="Baker S."/>
            <person name="Garre V."/>
            <person name="Horwitz B."/>
            <person name="Torres-Martinez S."/>
            <person name="Idnurm A."/>
            <person name="Herrera-Estrella A."/>
            <person name="Gabaldon T."/>
            <person name="Grigoriev I.V."/>
        </authorList>
    </citation>
    <scope>NUCLEOTIDE SEQUENCE [LARGE SCALE GENOMIC DNA]</scope>
    <source>
        <strain evidence="8">NRRL 1555(-)</strain>
    </source>
</reference>
<dbReference type="PANTHER" id="PTHR28236:SF1">
    <property type="entry name" value="LARGE RIBOSOMAL SUBUNIT PROTEIN ML53"/>
    <property type="match status" value="1"/>
</dbReference>
<sequence>MWVKQINEVRIALSPFNTASKSSRLFINRISTNESRKLNPTIKIVTDVLADPKAESVINVLYRDGKTLKVESDKLKIDNLVQVVSKHAKKLEEAEQAKAW</sequence>
<keyword evidence="4" id="KW-0496">Mitochondrion</keyword>
<dbReference type="GO" id="GO:0003735">
    <property type="term" value="F:structural constituent of ribosome"/>
    <property type="evidence" value="ECO:0007669"/>
    <property type="project" value="TreeGrafter"/>
</dbReference>
<comment type="similarity">
    <text evidence="2">Belongs to the mitochondrion-specific ribosomal protein mL53 family.</text>
</comment>
<keyword evidence="3" id="KW-0689">Ribosomal protein</keyword>
<dbReference type="STRING" id="763407.A0A167NUJ8"/>
<name>A0A167NUJ8_PHYB8</name>
<dbReference type="PANTHER" id="PTHR28236">
    <property type="entry name" value="54S RIBOSOMAL PROTEIN L44, MITOCHONDRIAL"/>
    <property type="match status" value="1"/>
</dbReference>
<keyword evidence="5" id="KW-0687">Ribonucleoprotein</keyword>
<evidence type="ECO:0000313" key="8">
    <source>
        <dbReference type="Proteomes" id="UP000077315"/>
    </source>
</evidence>
<evidence type="ECO:0000256" key="4">
    <source>
        <dbReference type="ARBA" id="ARBA00023128"/>
    </source>
</evidence>
<evidence type="ECO:0000313" key="7">
    <source>
        <dbReference type="EMBL" id="OAD76639.1"/>
    </source>
</evidence>
<dbReference type="RefSeq" id="XP_018294679.1">
    <property type="nucleotide sequence ID" value="XM_018433708.1"/>
</dbReference>
<dbReference type="Pfam" id="PF10780">
    <property type="entry name" value="MRP_L53"/>
    <property type="match status" value="1"/>
</dbReference>
<organism evidence="7 8">
    <name type="scientific">Phycomyces blakesleeanus (strain ATCC 8743b / DSM 1359 / FGSC 10004 / NBRC 33097 / NRRL 1555)</name>
    <dbReference type="NCBI Taxonomy" id="763407"/>
    <lineage>
        <taxon>Eukaryota</taxon>
        <taxon>Fungi</taxon>
        <taxon>Fungi incertae sedis</taxon>
        <taxon>Mucoromycota</taxon>
        <taxon>Mucoromycotina</taxon>
        <taxon>Mucoromycetes</taxon>
        <taxon>Mucorales</taxon>
        <taxon>Phycomycetaceae</taxon>
        <taxon>Phycomyces</taxon>
    </lineage>
</organism>
<dbReference type="AlphaFoldDB" id="A0A167NUJ8"/>
<evidence type="ECO:0000256" key="3">
    <source>
        <dbReference type="ARBA" id="ARBA00022980"/>
    </source>
</evidence>
<evidence type="ECO:0000256" key="5">
    <source>
        <dbReference type="ARBA" id="ARBA00023274"/>
    </source>
</evidence>
<proteinExistence type="inferred from homology"/>
<dbReference type="OrthoDB" id="4136894at2759"/>